<protein>
    <submittedName>
        <fullName evidence="1">DUF3990 domain-containing protein</fullName>
    </submittedName>
</protein>
<comment type="caution">
    <text evidence="1">The sequence shown here is derived from an EMBL/GenBank/DDBJ whole genome shotgun (WGS) entry which is preliminary data.</text>
</comment>
<accession>A0A9D2LR66</accession>
<evidence type="ECO:0000313" key="1">
    <source>
        <dbReference type="EMBL" id="HJB27814.1"/>
    </source>
</evidence>
<proteinExistence type="predicted"/>
<reference evidence="1" key="1">
    <citation type="journal article" date="2021" name="PeerJ">
        <title>Extensive microbial diversity within the chicken gut microbiome revealed by metagenomics and culture.</title>
        <authorList>
            <person name="Gilroy R."/>
            <person name="Ravi A."/>
            <person name="Getino M."/>
            <person name="Pursley I."/>
            <person name="Horton D.L."/>
            <person name="Alikhan N.F."/>
            <person name="Baker D."/>
            <person name="Gharbi K."/>
            <person name="Hall N."/>
            <person name="Watson M."/>
            <person name="Adriaenssens E.M."/>
            <person name="Foster-Nyarko E."/>
            <person name="Jarju S."/>
            <person name="Secka A."/>
            <person name="Antonio M."/>
            <person name="Oren A."/>
            <person name="Chaudhuri R.R."/>
            <person name="La Ragione R."/>
            <person name="Hildebrand F."/>
            <person name="Pallen M.J."/>
        </authorList>
    </citation>
    <scope>NUCLEOTIDE SEQUENCE</scope>
    <source>
        <strain evidence="1">ChiSjej1B19-5720</strain>
    </source>
</reference>
<reference evidence="1" key="2">
    <citation type="submission" date="2021-04" db="EMBL/GenBank/DDBJ databases">
        <authorList>
            <person name="Gilroy R."/>
        </authorList>
    </citation>
    <scope>NUCLEOTIDE SEQUENCE</scope>
    <source>
        <strain evidence="1">ChiSjej1B19-5720</strain>
    </source>
</reference>
<dbReference type="InterPro" id="IPR025051">
    <property type="entry name" value="DUF3990"/>
</dbReference>
<name>A0A9D2LR66_9FIRM</name>
<gene>
    <name evidence="1" type="ORF">IAA06_03360</name>
</gene>
<evidence type="ECO:0000313" key="2">
    <source>
        <dbReference type="Proteomes" id="UP000823842"/>
    </source>
</evidence>
<dbReference type="Pfam" id="PF13151">
    <property type="entry name" value="DUF3990"/>
    <property type="match status" value="1"/>
</dbReference>
<sequence length="150" mass="17997">MLLYHGSKEQVRFPKIRKAVFNKDFYFGFYCTLQEEQAVRQAARFYNKWYLNIYEYTPNRDLKYLRFHKITDEWLDFVASCRLGNGHSYDIVEGPRADETIFNYVQNFVDGKISRSAFWKLAKYNHPTYQISFHTISALDTLEFIESREG</sequence>
<organism evidence="1 2">
    <name type="scientific">Candidatus Blautia faecavium</name>
    <dbReference type="NCBI Taxonomy" id="2838487"/>
    <lineage>
        <taxon>Bacteria</taxon>
        <taxon>Bacillati</taxon>
        <taxon>Bacillota</taxon>
        <taxon>Clostridia</taxon>
        <taxon>Lachnospirales</taxon>
        <taxon>Lachnospiraceae</taxon>
        <taxon>Blautia</taxon>
    </lineage>
</organism>
<dbReference type="Proteomes" id="UP000823842">
    <property type="component" value="Unassembled WGS sequence"/>
</dbReference>
<dbReference type="EMBL" id="DWYZ01000072">
    <property type="protein sequence ID" value="HJB27814.1"/>
    <property type="molecule type" value="Genomic_DNA"/>
</dbReference>
<dbReference type="AlphaFoldDB" id="A0A9D2LR66"/>